<evidence type="ECO:0000256" key="1">
    <source>
        <dbReference type="SAM" id="MobiDB-lite"/>
    </source>
</evidence>
<dbReference type="InterPro" id="IPR017956">
    <property type="entry name" value="AT_hook_DNA-bd_motif"/>
</dbReference>
<name>A0A0P1BE10_9BASI</name>
<dbReference type="Proteomes" id="UP000054845">
    <property type="component" value="Unassembled WGS sequence"/>
</dbReference>
<dbReference type="GO" id="GO:0003688">
    <property type="term" value="F:DNA replication origin binding"/>
    <property type="evidence" value="ECO:0007669"/>
    <property type="project" value="TreeGrafter"/>
</dbReference>
<dbReference type="SMART" id="SM00384">
    <property type="entry name" value="AT_hook"/>
    <property type="match status" value="2"/>
</dbReference>
<dbReference type="InterPro" id="IPR056772">
    <property type="entry name" value="RecA-like_ORC2"/>
</dbReference>
<dbReference type="GO" id="GO:0005664">
    <property type="term" value="C:nuclear origin of replication recognition complex"/>
    <property type="evidence" value="ECO:0007669"/>
    <property type="project" value="TreeGrafter"/>
</dbReference>
<dbReference type="InterPro" id="IPR007220">
    <property type="entry name" value="ORC2"/>
</dbReference>
<dbReference type="Pfam" id="PF04084">
    <property type="entry name" value="RecA-like_ORC2"/>
    <property type="match status" value="1"/>
</dbReference>
<feature type="compositionally biased region" description="Basic and acidic residues" evidence="1">
    <location>
        <begin position="1"/>
        <end position="10"/>
    </location>
</feature>
<dbReference type="GO" id="GO:0006260">
    <property type="term" value="P:DNA replication"/>
    <property type="evidence" value="ECO:0007669"/>
    <property type="project" value="InterPro"/>
</dbReference>
<reference evidence="3 4" key="1">
    <citation type="submission" date="2014-09" db="EMBL/GenBank/DDBJ databases">
        <authorList>
            <person name="Magalhaes I.L.F."/>
            <person name="Oliveira U."/>
            <person name="Santos F.R."/>
            <person name="Vidigal T.H.D.A."/>
            <person name="Brescovit A.D."/>
            <person name="Santos A.J."/>
        </authorList>
    </citation>
    <scope>NUCLEOTIDE SEQUENCE [LARGE SCALE GENOMIC DNA]</scope>
</reference>
<dbReference type="STRING" id="401625.A0A0P1BE10"/>
<dbReference type="OrthoDB" id="346673at2759"/>
<evidence type="ECO:0000313" key="4">
    <source>
        <dbReference type="Proteomes" id="UP000054845"/>
    </source>
</evidence>
<sequence>MTLHTPDHPSSHFASSSSRTPTRIAAHDIESGSRRGVSLDADDSSESELELRSSTDGGGSSSSASVDDDDLGGDKMLGSAAGAVNGVVSPGTERRMHEANGLPASKNTGKDKETLNEGSAGTEEGCNEASSSSSRPRRTASSKAHLAWEGRAPDRAPRLLVEVEPRKRAGTSMSAGPKRKVGRPRKNADASADASVGERAGKVSVPKTGGAAYERDDSEESELASRNSDAERNFDASSHTLDKGKGRTGAVVQIDVTPRKSRRPSSTASVSRSVASPFADEEEAPPVVVPRKRGRPPKNAKVNASSSTSQSSTPRRRASSSVSGSASKRKRITPSHSSVSRARPTPSTPSGLTGRSEKHDGRKGESQDDASASASLVVPTSSDAYFAAHASTRSRKAKDQTSSALLSARLGPLRLSSLADLSQVSTTHTDLSTLQRSHNSWRYMLQDGFPILFHGVGEMKQVLDSFASRMAEEGYANSVIVRGDHVKRPEEILDAVELALGMDKTGRRREEDDVFATPIERRAALVSKHLRRGRRRAKDGDPLQEDEDDDDHDCWLDDWQDVEPIPEAVDDLECPPLLLLIHNVSSAPLLVARAQRALGILCRSKLIWLMGSTAHVRAASLLNLHPSSPRWVLHALHTFIAREPSARVAHSAGLPRALYGSASSNSAQRAVGSAAPSASLGITSGTAHASEVQSDLSAKQALHIFKSVTNNAQSLFLKLANLQLQKLRSDTPAAAPGSTTYSELGTLAARNFIATNPGSLALVVHEFTSHGLLRAVGSDTQMDNTGSQSQSGVAATQVVQGISTFASATTLRLALDKEELERAVQLCTAARAHR</sequence>
<evidence type="ECO:0000313" key="3">
    <source>
        <dbReference type="EMBL" id="CEH13654.1"/>
    </source>
</evidence>
<organism evidence="3 4">
    <name type="scientific">Ceraceosorus bombacis</name>
    <dbReference type="NCBI Taxonomy" id="401625"/>
    <lineage>
        <taxon>Eukaryota</taxon>
        <taxon>Fungi</taxon>
        <taxon>Dikarya</taxon>
        <taxon>Basidiomycota</taxon>
        <taxon>Ustilaginomycotina</taxon>
        <taxon>Exobasidiomycetes</taxon>
        <taxon>Ceraceosorales</taxon>
        <taxon>Ceraceosoraceae</taxon>
        <taxon>Ceraceosorus</taxon>
    </lineage>
</organism>
<proteinExistence type="predicted"/>
<feature type="compositionally biased region" description="Basic and acidic residues" evidence="1">
    <location>
        <begin position="146"/>
        <end position="167"/>
    </location>
</feature>
<dbReference type="AlphaFoldDB" id="A0A0P1BE10"/>
<feature type="compositionally biased region" description="Low complexity" evidence="1">
    <location>
        <begin position="305"/>
        <end position="326"/>
    </location>
</feature>
<dbReference type="EMBL" id="CCYA01000221">
    <property type="protein sequence ID" value="CEH13654.1"/>
    <property type="molecule type" value="Genomic_DNA"/>
</dbReference>
<feature type="domain" description="Origin recognition complex subunit 2 RecA-like" evidence="2">
    <location>
        <begin position="434"/>
        <end position="625"/>
    </location>
</feature>
<keyword evidence="4" id="KW-1185">Reference proteome</keyword>
<protein>
    <submittedName>
        <fullName evidence="3">ORC2</fullName>
    </submittedName>
</protein>
<evidence type="ECO:0000259" key="2">
    <source>
        <dbReference type="Pfam" id="PF04084"/>
    </source>
</evidence>
<feature type="compositionally biased region" description="Basic and acidic residues" evidence="1">
    <location>
        <begin position="228"/>
        <end position="245"/>
    </location>
</feature>
<feature type="compositionally biased region" description="Basic and acidic residues" evidence="1">
    <location>
        <begin position="355"/>
        <end position="366"/>
    </location>
</feature>
<feature type="region of interest" description="Disordered" evidence="1">
    <location>
        <begin position="1"/>
        <end position="375"/>
    </location>
</feature>
<dbReference type="PANTHER" id="PTHR14052">
    <property type="entry name" value="ORIGIN RECOGNITION COMPLEX SUBUNIT 2"/>
    <property type="match status" value="1"/>
</dbReference>
<dbReference type="PANTHER" id="PTHR14052:SF0">
    <property type="entry name" value="ORIGIN RECOGNITION COMPLEX SUBUNIT 2"/>
    <property type="match status" value="1"/>
</dbReference>
<feature type="compositionally biased region" description="Low complexity" evidence="1">
    <location>
        <begin position="264"/>
        <end position="277"/>
    </location>
</feature>
<accession>A0A0P1BE10</accession>